<reference evidence="2 3" key="1">
    <citation type="submission" date="2022-03" db="EMBL/GenBank/DDBJ databases">
        <authorList>
            <person name="Macdonald S."/>
            <person name="Ahmed S."/>
            <person name="Newling K."/>
        </authorList>
    </citation>
    <scope>NUCLEOTIDE SEQUENCE [LARGE SCALE GENOMIC DNA]</scope>
</reference>
<gene>
    <name evidence="2" type="ORF">ERUC_LOCUS5604</name>
</gene>
<organism evidence="2 3">
    <name type="scientific">Eruca vesicaria subsp. sativa</name>
    <name type="common">Garden rocket</name>
    <name type="synonym">Eruca sativa</name>
    <dbReference type="NCBI Taxonomy" id="29727"/>
    <lineage>
        <taxon>Eukaryota</taxon>
        <taxon>Viridiplantae</taxon>
        <taxon>Streptophyta</taxon>
        <taxon>Embryophyta</taxon>
        <taxon>Tracheophyta</taxon>
        <taxon>Spermatophyta</taxon>
        <taxon>Magnoliopsida</taxon>
        <taxon>eudicotyledons</taxon>
        <taxon>Gunneridae</taxon>
        <taxon>Pentapetalae</taxon>
        <taxon>rosids</taxon>
        <taxon>malvids</taxon>
        <taxon>Brassicales</taxon>
        <taxon>Brassicaceae</taxon>
        <taxon>Brassiceae</taxon>
        <taxon>Eruca</taxon>
    </lineage>
</organism>
<evidence type="ECO:0000313" key="3">
    <source>
        <dbReference type="Proteomes" id="UP001642260"/>
    </source>
</evidence>
<feature type="compositionally biased region" description="Polar residues" evidence="1">
    <location>
        <begin position="181"/>
        <end position="199"/>
    </location>
</feature>
<evidence type="ECO:0000256" key="1">
    <source>
        <dbReference type="SAM" id="MobiDB-lite"/>
    </source>
</evidence>
<dbReference type="AlphaFoldDB" id="A0ABC8J1W5"/>
<evidence type="ECO:0000313" key="2">
    <source>
        <dbReference type="EMBL" id="CAH8310023.1"/>
    </source>
</evidence>
<accession>A0ABC8J1W5</accession>
<dbReference type="EMBL" id="CAKOAT010071155">
    <property type="protein sequence ID" value="CAH8310023.1"/>
    <property type="molecule type" value="Genomic_DNA"/>
</dbReference>
<dbReference type="Proteomes" id="UP001642260">
    <property type="component" value="Unassembled WGS sequence"/>
</dbReference>
<comment type="caution">
    <text evidence="2">The sequence shown here is derived from an EMBL/GenBank/DDBJ whole genome shotgun (WGS) entry which is preliminary data.</text>
</comment>
<feature type="region of interest" description="Disordered" evidence="1">
    <location>
        <begin position="165"/>
        <end position="225"/>
    </location>
</feature>
<sequence length="225" mass="25534">MIDYSTSNPRDDLLLGFSGQDNFKEVHRRCFILRFLPADPQSGEDRLKVSYNIAVTRSGEVLLVESIVFKATSSDIMPRRMFHVYKTNPNPDSEDILHNENLSFEVDSLGDEEALLLDSGITVHAALGILQPNSIYYTRHDRVRNFAQVPSSPARTSVFSIWRQRNSHASPSSPPRMLFEHTQNNKTLPNPGRRTTQPNPKLLMGSSSRKRKTKMQTTKPPARRA</sequence>
<proteinExistence type="predicted"/>
<protein>
    <recommendedName>
        <fullName evidence="4">DUF295 domain-containing protein</fullName>
    </recommendedName>
</protein>
<name>A0ABC8J1W5_ERUVS</name>
<evidence type="ECO:0008006" key="4">
    <source>
        <dbReference type="Google" id="ProtNLM"/>
    </source>
</evidence>
<keyword evidence="3" id="KW-1185">Reference proteome</keyword>